<feature type="domain" description="Alpha/beta hydrolase fold-3" evidence="2">
    <location>
        <begin position="76"/>
        <end position="279"/>
    </location>
</feature>
<organism evidence="3 4">
    <name type="scientific">Corticicoccus populi</name>
    <dbReference type="NCBI Taxonomy" id="1812821"/>
    <lineage>
        <taxon>Bacteria</taxon>
        <taxon>Bacillati</taxon>
        <taxon>Bacillota</taxon>
        <taxon>Bacilli</taxon>
        <taxon>Bacillales</taxon>
        <taxon>Staphylococcaceae</taxon>
        <taxon>Corticicoccus</taxon>
    </lineage>
</organism>
<dbReference type="EMBL" id="JBHUOQ010000003">
    <property type="protein sequence ID" value="MFD2830463.1"/>
    <property type="molecule type" value="Genomic_DNA"/>
</dbReference>
<proteinExistence type="predicted"/>
<dbReference type="InterPro" id="IPR029058">
    <property type="entry name" value="AB_hydrolase_fold"/>
</dbReference>
<keyword evidence="1 3" id="KW-0378">Hydrolase</keyword>
<sequence length="306" mass="34792">MSKYPINSDFKPLENKKPLFLPMLFSMSNKRSEKYLSKIEIPDNLNVTPVSIHGYENAEINLKIYTPKLSNPDKALVYFHGGSFAYKEAPYQINLYIDYAVKTPCKVISVDYRLLPDHTYPTALEDCYAAVQWVHTHAEALGIDKNKIAVGGDDTGGALAAGVTLLARERNAFNIGFQMLIQPVTSMKMTTPSMRTFTDTPMWNSRLNQKMWKYYLKDCTDTQFASPLDMSNHDNLPASYIETAEFDCLRDEGTAYAKVLERSGIDVELNETKGTVHNFDVVENSEITIQHKNKRIQALQRYFNSI</sequence>
<dbReference type="SUPFAM" id="SSF53474">
    <property type="entry name" value="alpha/beta-Hydrolases"/>
    <property type="match status" value="1"/>
</dbReference>
<dbReference type="PANTHER" id="PTHR48081:SF8">
    <property type="entry name" value="ALPHA_BETA HYDROLASE FOLD-3 DOMAIN-CONTAINING PROTEIN-RELATED"/>
    <property type="match status" value="1"/>
</dbReference>
<dbReference type="InterPro" id="IPR050300">
    <property type="entry name" value="GDXG_lipolytic_enzyme"/>
</dbReference>
<comment type="caution">
    <text evidence="3">The sequence shown here is derived from an EMBL/GenBank/DDBJ whole genome shotgun (WGS) entry which is preliminary data.</text>
</comment>
<dbReference type="Gene3D" id="3.40.50.1820">
    <property type="entry name" value="alpha/beta hydrolase"/>
    <property type="match status" value="1"/>
</dbReference>
<dbReference type="InterPro" id="IPR013094">
    <property type="entry name" value="AB_hydrolase_3"/>
</dbReference>
<evidence type="ECO:0000259" key="2">
    <source>
        <dbReference type="Pfam" id="PF07859"/>
    </source>
</evidence>
<protein>
    <submittedName>
        <fullName evidence="3">Alpha/beta hydrolase</fullName>
    </submittedName>
</protein>
<keyword evidence="4" id="KW-1185">Reference proteome</keyword>
<evidence type="ECO:0000256" key="1">
    <source>
        <dbReference type="ARBA" id="ARBA00022801"/>
    </source>
</evidence>
<dbReference type="RefSeq" id="WP_377773520.1">
    <property type="nucleotide sequence ID" value="NZ_JBHUOQ010000003.1"/>
</dbReference>
<gene>
    <name evidence="3" type="ORF">ACFSX4_08325</name>
</gene>
<name>A0ABW5WW35_9STAP</name>
<evidence type="ECO:0000313" key="4">
    <source>
        <dbReference type="Proteomes" id="UP001597519"/>
    </source>
</evidence>
<accession>A0ABW5WW35</accession>
<reference evidence="4" key="1">
    <citation type="journal article" date="2019" name="Int. J. Syst. Evol. Microbiol.">
        <title>The Global Catalogue of Microorganisms (GCM) 10K type strain sequencing project: providing services to taxonomists for standard genome sequencing and annotation.</title>
        <authorList>
            <consortium name="The Broad Institute Genomics Platform"/>
            <consortium name="The Broad Institute Genome Sequencing Center for Infectious Disease"/>
            <person name="Wu L."/>
            <person name="Ma J."/>
        </authorList>
    </citation>
    <scope>NUCLEOTIDE SEQUENCE [LARGE SCALE GENOMIC DNA]</scope>
    <source>
        <strain evidence="4">KCTC 33575</strain>
    </source>
</reference>
<dbReference type="GO" id="GO:0016787">
    <property type="term" value="F:hydrolase activity"/>
    <property type="evidence" value="ECO:0007669"/>
    <property type="project" value="UniProtKB-KW"/>
</dbReference>
<dbReference type="PANTHER" id="PTHR48081">
    <property type="entry name" value="AB HYDROLASE SUPERFAMILY PROTEIN C4A8.06C"/>
    <property type="match status" value="1"/>
</dbReference>
<dbReference type="Pfam" id="PF07859">
    <property type="entry name" value="Abhydrolase_3"/>
    <property type="match status" value="1"/>
</dbReference>
<evidence type="ECO:0000313" key="3">
    <source>
        <dbReference type="EMBL" id="MFD2830463.1"/>
    </source>
</evidence>
<dbReference type="Proteomes" id="UP001597519">
    <property type="component" value="Unassembled WGS sequence"/>
</dbReference>